<name>A0A3N2Q3Q9_SODAK</name>
<dbReference type="AlphaFoldDB" id="A0A3N2Q3Q9"/>
<gene>
    <name evidence="1" type="ORF">SODALDRAFT_271060</name>
</gene>
<protein>
    <recommendedName>
        <fullName evidence="3">F-box domain-containing protein</fullName>
    </recommendedName>
</protein>
<dbReference type="EMBL" id="ML119052">
    <property type="protein sequence ID" value="ROT41265.1"/>
    <property type="molecule type" value="Genomic_DNA"/>
</dbReference>
<evidence type="ECO:0008006" key="3">
    <source>
        <dbReference type="Google" id="ProtNLM"/>
    </source>
</evidence>
<accession>A0A3N2Q3Q9</accession>
<keyword evidence="2" id="KW-1185">Reference proteome</keyword>
<dbReference type="Proteomes" id="UP000272025">
    <property type="component" value="Unassembled WGS sequence"/>
</dbReference>
<evidence type="ECO:0000313" key="2">
    <source>
        <dbReference type="Proteomes" id="UP000272025"/>
    </source>
</evidence>
<sequence length="812" mass="90625">MTPPLSSSWPSGTIPIEIFDHISSYLSRLDVKNLRLVNKEFEENVSAKYFRSVVVPFKAEMYTSAHRLAADRASWDHQSQGLSRPGTLLSDGMRIFQSFGQHIVRFALSLELDEDTLAYPPTKPTQKAIPTYWGIYRWPHDSYMRYTELEGLEQAADETASLKDALQCLSQVRELALCCDAGLGYLCGPDRNPDCPPKPHPVFGLRNKPYQARQRRQERMGLAAKPATKPAFENPHDFKYNVLASMVRSAGYAEPQVRDAVNVLLWTERTSLMGIDVDERTISAPSIETPDGFAEGVTNHDTSHPLQPRWLTRAQQELLLELEWVHRALIQSYIIAVIDNSRASLFQSLTTLTVAKIPSSHVFMFQRNDFWQSLPSLNVVSFAVVPDWRNVAKIAPGCLQDISVSPVDSVSHVFTLLQEFVGRQRNITSLHFEWLCGGEFAPGLYQRNRYVLPAPLCMPTWMVHPDAAKSPDQLLSLPFVNHLSLKNCYATPHVFVQVLRTMALESLQRLELESVSLTGRPMTTEQLEPVAAQANQPAVNAALAALIEPDPTHQNQNPGGGVQAWFQAVQAATQNPFNPGQGTFGNNLHQQQHPVLSHLNEAAGGASSFPAPAWPATTPARLTRPSLFSWDGIIDHFTPGPNMADLISSGRAKFVSQPSTDPDISMDFLPQPGNLRRQQHEYKLNRMTFRSCGYVGVAAPFIDTRSVLPDGSPWEEPFEINARRKVLAPYVQQCSDKLAAKIVNWLRPQEHHNLCDAFGMGTKWTNWYDAHVIQAAKLDGIMDPGRGRFSGDIVGAKSPPFSPRSFVYYGEG</sequence>
<proteinExistence type="predicted"/>
<reference evidence="1 2" key="1">
    <citation type="journal article" date="2018" name="Mol. Ecol.">
        <title>The obligate alkalophilic soda-lake fungus Sodiomyces alkalinus has shifted to a protein diet.</title>
        <authorList>
            <person name="Grum-Grzhimaylo A.A."/>
            <person name="Falkoski D.L."/>
            <person name="van den Heuvel J."/>
            <person name="Valero-Jimenez C.A."/>
            <person name="Min B."/>
            <person name="Choi I.G."/>
            <person name="Lipzen A."/>
            <person name="Daum C.G."/>
            <person name="Aanen D.K."/>
            <person name="Tsang A."/>
            <person name="Henrissat B."/>
            <person name="Bilanenko E.N."/>
            <person name="de Vries R.P."/>
            <person name="van Kan J.A.L."/>
            <person name="Grigoriev I.V."/>
            <person name="Debets A.J.M."/>
        </authorList>
    </citation>
    <scope>NUCLEOTIDE SEQUENCE [LARGE SCALE GENOMIC DNA]</scope>
    <source>
        <strain evidence="1 2">F11</strain>
    </source>
</reference>
<dbReference type="RefSeq" id="XP_028469071.1">
    <property type="nucleotide sequence ID" value="XM_028607749.1"/>
</dbReference>
<organism evidence="1 2">
    <name type="scientific">Sodiomyces alkalinus (strain CBS 110278 / VKM F-3762 / F11)</name>
    <name type="common">Alkaliphilic filamentous fungus</name>
    <dbReference type="NCBI Taxonomy" id="1314773"/>
    <lineage>
        <taxon>Eukaryota</taxon>
        <taxon>Fungi</taxon>
        <taxon>Dikarya</taxon>
        <taxon>Ascomycota</taxon>
        <taxon>Pezizomycotina</taxon>
        <taxon>Sordariomycetes</taxon>
        <taxon>Hypocreomycetidae</taxon>
        <taxon>Glomerellales</taxon>
        <taxon>Plectosphaerellaceae</taxon>
        <taxon>Sodiomyces</taxon>
    </lineage>
</organism>
<dbReference type="OrthoDB" id="4194555at2759"/>
<evidence type="ECO:0000313" key="1">
    <source>
        <dbReference type="EMBL" id="ROT41265.1"/>
    </source>
</evidence>
<dbReference type="GeneID" id="39576227"/>